<dbReference type="InterPro" id="IPR036514">
    <property type="entry name" value="SGNH_hydro_sf"/>
</dbReference>
<dbReference type="Proteomes" id="UP000515377">
    <property type="component" value="Chromosome"/>
</dbReference>
<organism evidence="2 3">
    <name type="scientific">Sphingobium yanoikuyae</name>
    <name type="common">Sphingomonas yanoikuyae</name>
    <dbReference type="NCBI Taxonomy" id="13690"/>
    <lineage>
        <taxon>Bacteria</taxon>
        <taxon>Pseudomonadati</taxon>
        <taxon>Pseudomonadota</taxon>
        <taxon>Alphaproteobacteria</taxon>
        <taxon>Sphingomonadales</taxon>
        <taxon>Sphingomonadaceae</taxon>
        <taxon>Sphingobium</taxon>
    </lineage>
</organism>
<evidence type="ECO:0000259" key="1">
    <source>
        <dbReference type="Pfam" id="PF13472"/>
    </source>
</evidence>
<dbReference type="SUPFAM" id="SSF52266">
    <property type="entry name" value="SGNH hydrolase"/>
    <property type="match status" value="1"/>
</dbReference>
<feature type="domain" description="SGNH hydrolase-type esterase" evidence="1">
    <location>
        <begin position="797"/>
        <end position="963"/>
    </location>
</feature>
<dbReference type="InterPro" id="IPR013830">
    <property type="entry name" value="SGNH_hydro"/>
</dbReference>
<gene>
    <name evidence="2" type="ORF">H3V42_00220</name>
</gene>
<evidence type="ECO:0000313" key="2">
    <source>
        <dbReference type="EMBL" id="QNG46148.1"/>
    </source>
</evidence>
<dbReference type="AlphaFoldDB" id="A0A9X7YDC2"/>
<sequence>MALDPMGYTAANRRTVKLMVEQAAPLFEDGSAPMFMNMATAVIEVAVGKLFYAIAPIGDPNAGKKRLFLRVNTAPYYEDQGDAAAPGSQAQIDAAAALNQAAVEAVEARQDDVEFTLSGALSSSSYRPTPADGADLPIDTYFLAPNAGDTGAVWVYRRVDGAPGYLAIHRQEFSADQIADGEAKVSMTAVERVRLSEVSQNLSAQTIAGRTVTPTAGTSALGGRTSAVNAPRAVRERCFKIEVQTSAAGTIKVNRQTRSDTTMTVVESIVVAVVAGLNTLTEAQLGSDFWFNPGDYLGFDHPNGILDATSTSTDSVGYYTAVGSLTTYEAASPNAGRIEVRGFFTSQAVTKASQDALSGRIDANANTVALVSAITARGLGDSTRIGRQSDAVAATANTSRTYYLPSAARANDGYLSELRVWANAAGTVAIKVGTSDGTNINQVTSKAVRLAAGLNVLTPSDFGVIPVAASAFVGIYTPIGVVGVTASSTDSVGYYTAVGDVASVPLSSLTTLRLEIAYRVQQYGASAQDTPLARWKRNYRGLEQPPKLMSVPPTLTIGAADAVSAITGAANAAVNVGRDDARLTKVGATFTDTLSVYKNAAYSGARIRFKLAGSKFEMRLFTGSVGRGVSVKVDGEYIRTSPWPAGMLDSTNHLALVDFGTNALTYTGIDVYAIGNGGSGYIAGDIITLAGGTFTVPMRIIVTKVASGVITGAKIYDPGSYTAVPAHGSNMAQASATGAGTGAQIRPIWTKRLSTKKMREIEITLDAGTRFGGLNIEANATLLPWPEQAVYGRWMIVGDSYTSHAQCDHPAANYAAQLACKLGVHDAYWRVGYSGIGWIIGGPTNVGIDDLTSYVTGNAPDVVVVFMGGNDETFGSSTASVQAKVTSWGNAVHAALPNVKLVIVPAWTCGAAVNSAILAGAAAIADQARVRSIDIRTRDIYTNDGTGEDFRSTDDNHPGQPGMDYLAQAVAPFVAAAVQEMV</sequence>
<proteinExistence type="predicted"/>
<evidence type="ECO:0000313" key="3">
    <source>
        <dbReference type="Proteomes" id="UP000515377"/>
    </source>
</evidence>
<dbReference type="Pfam" id="PF13472">
    <property type="entry name" value="Lipase_GDSL_2"/>
    <property type="match status" value="1"/>
</dbReference>
<dbReference type="Gene3D" id="3.40.50.1110">
    <property type="entry name" value="SGNH hydrolase"/>
    <property type="match status" value="1"/>
</dbReference>
<name>A0A9X7YDC2_SPHYA</name>
<reference evidence="2 3" key="1">
    <citation type="submission" date="2020-07" db="EMBL/GenBank/DDBJ databases">
        <title>Whole genome sequence of Sphingobium yanoikuyae A3.</title>
        <authorList>
            <person name="Han S.-S."/>
        </authorList>
    </citation>
    <scope>NUCLEOTIDE SEQUENCE [LARGE SCALE GENOMIC DNA]</scope>
    <source>
        <strain evidence="2 3">A3</strain>
    </source>
</reference>
<accession>A0A9X7YDC2</accession>
<dbReference type="EMBL" id="CP060122">
    <property type="protein sequence ID" value="QNG46148.1"/>
    <property type="molecule type" value="Genomic_DNA"/>
</dbReference>
<protein>
    <recommendedName>
        <fullName evidence="1">SGNH hydrolase-type esterase domain-containing protein</fullName>
    </recommendedName>
</protein>
<dbReference type="GO" id="GO:0016788">
    <property type="term" value="F:hydrolase activity, acting on ester bonds"/>
    <property type="evidence" value="ECO:0007669"/>
    <property type="project" value="UniProtKB-ARBA"/>
</dbReference>